<sequence length="43" mass="4940">MRMRVLHPHPDRADPRAAGLPPALGDVGLDVRHLRRPHLMVRR</sequence>
<evidence type="ECO:0000313" key="2">
    <source>
        <dbReference type="EMBL" id="AFR06398.1"/>
    </source>
</evidence>
<reference evidence="2 3" key="1">
    <citation type="journal article" date="2012" name="J. Bacteriol.">
        <title>Whole-Genome Sequence of Nocardiopsis alba Strain ATCC BAA-2165, Associated with Honeybees.</title>
        <authorList>
            <person name="Qiao J."/>
            <person name="Chen L."/>
            <person name="Li Y."/>
            <person name="Wang J."/>
            <person name="Zhang W."/>
            <person name="Chen S."/>
        </authorList>
    </citation>
    <scope>NUCLEOTIDE SEQUENCE [LARGE SCALE GENOMIC DNA]</scope>
    <source>
        <strain evidence="3">ATCC BAA-2165 / BE74</strain>
    </source>
</reference>
<gene>
    <name evidence="2" type="ordered locus">B005_3476</name>
</gene>
<proteinExistence type="predicted"/>
<evidence type="ECO:0000313" key="3">
    <source>
        <dbReference type="Proteomes" id="UP000003779"/>
    </source>
</evidence>
<dbReference type="EMBL" id="CP003788">
    <property type="protein sequence ID" value="AFR06398.1"/>
    <property type="molecule type" value="Genomic_DNA"/>
</dbReference>
<evidence type="ECO:0000256" key="1">
    <source>
        <dbReference type="SAM" id="MobiDB-lite"/>
    </source>
</evidence>
<dbReference type="KEGG" id="nal:B005_3476"/>
<protein>
    <submittedName>
        <fullName evidence="2">Uncharacterized protein</fullName>
    </submittedName>
</protein>
<dbReference type="Proteomes" id="UP000003779">
    <property type="component" value="Chromosome"/>
</dbReference>
<feature type="region of interest" description="Disordered" evidence="1">
    <location>
        <begin position="1"/>
        <end position="22"/>
    </location>
</feature>
<name>J7KYC0_NOCAA</name>
<dbReference type="STRING" id="1205910.B005_3476"/>
<dbReference type="HOGENOM" id="CLU_3236692_0_0_11"/>
<organism evidence="2 3">
    <name type="scientific">Nocardiopsis alba (strain ATCC BAA-2165 / BE74)</name>
    <dbReference type="NCBI Taxonomy" id="1205910"/>
    <lineage>
        <taxon>Bacteria</taxon>
        <taxon>Bacillati</taxon>
        <taxon>Actinomycetota</taxon>
        <taxon>Actinomycetes</taxon>
        <taxon>Streptosporangiales</taxon>
        <taxon>Nocardiopsidaceae</taxon>
        <taxon>Nocardiopsis</taxon>
    </lineage>
</organism>
<reference evidence="3" key="2">
    <citation type="submission" date="2012-08" db="EMBL/GenBank/DDBJ databases">
        <title>Whole-genome sequence of Nocardiopsis alba strain ATCC BAA-2165 associated with honeybees.</title>
        <authorList>
            <person name="Qiao J."/>
            <person name="Chen L."/>
            <person name="Li Y."/>
            <person name="Wang J."/>
            <person name="Zhang W."/>
            <person name="Chen S."/>
        </authorList>
    </citation>
    <scope>NUCLEOTIDE SEQUENCE [LARGE SCALE GENOMIC DNA]</scope>
    <source>
        <strain evidence="3">ATCC BAA-2165 / BE74</strain>
    </source>
</reference>
<dbReference type="AlphaFoldDB" id="J7KYC0"/>
<accession>J7KYC0</accession>